<feature type="transmembrane region" description="Helical" evidence="5">
    <location>
        <begin position="347"/>
        <end position="364"/>
    </location>
</feature>
<evidence type="ECO:0000259" key="6">
    <source>
        <dbReference type="Pfam" id="PF04932"/>
    </source>
</evidence>
<comment type="caution">
    <text evidence="7">The sequence shown here is derived from an EMBL/GenBank/DDBJ whole genome shotgun (WGS) entry which is preliminary data.</text>
</comment>
<evidence type="ECO:0000256" key="2">
    <source>
        <dbReference type="ARBA" id="ARBA00022692"/>
    </source>
</evidence>
<dbReference type="PANTHER" id="PTHR37422">
    <property type="entry name" value="TEICHURONIC ACID BIOSYNTHESIS PROTEIN TUAE"/>
    <property type="match status" value="1"/>
</dbReference>
<dbReference type="OrthoDB" id="6502028at2"/>
<evidence type="ECO:0000256" key="5">
    <source>
        <dbReference type="SAM" id="Phobius"/>
    </source>
</evidence>
<dbReference type="RefSeq" id="WP_038015992.1">
    <property type="nucleotide sequence ID" value="NZ_JPKR02000005.1"/>
</dbReference>
<comment type="subcellular location">
    <subcellularLocation>
        <location evidence="1">Membrane</location>
        <topology evidence="1">Multi-pass membrane protein</topology>
    </subcellularLocation>
</comment>
<feature type="transmembrane region" description="Helical" evidence="5">
    <location>
        <begin position="20"/>
        <end position="40"/>
    </location>
</feature>
<feature type="transmembrane region" description="Helical" evidence="5">
    <location>
        <begin position="78"/>
        <end position="95"/>
    </location>
</feature>
<keyword evidence="8" id="KW-1185">Reference proteome</keyword>
<organism evidence="7 8">
    <name type="scientific">Tatumella morbirosei</name>
    <dbReference type="NCBI Taxonomy" id="642227"/>
    <lineage>
        <taxon>Bacteria</taxon>
        <taxon>Pseudomonadati</taxon>
        <taxon>Pseudomonadota</taxon>
        <taxon>Gammaproteobacteria</taxon>
        <taxon>Enterobacterales</taxon>
        <taxon>Erwiniaceae</taxon>
        <taxon>Tatumella</taxon>
    </lineage>
</organism>
<proteinExistence type="predicted"/>
<feature type="transmembrane region" description="Helical" evidence="5">
    <location>
        <begin position="136"/>
        <end position="155"/>
    </location>
</feature>
<reference evidence="7" key="1">
    <citation type="submission" date="2014-12" db="EMBL/GenBank/DDBJ databases">
        <title>The draft genome of the Tatumella morbirosei type strain, LMG23360T isolated from pineapple rot.</title>
        <authorList>
            <person name="Smits T.H."/>
            <person name="Palmer M."/>
            <person name="Venter S.N."/>
            <person name="Duffy B."/>
            <person name="Steenkamp E.T."/>
            <person name="Chan W.Y."/>
            <person name="Coutinho T.A."/>
            <person name="Coetzee M.P."/>
            <person name="De Maayer P."/>
        </authorList>
    </citation>
    <scope>NUCLEOTIDE SEQUENCE [LARGE SCALE GENOMIC DNA]</scope>
    <source>
        <strain evidence="7">LMG 23360</strain>
    </source>
</reference>
<evidence type="ECO:0000313" key="8">
    <source>
        <dbReference type="Proteomes" id="UP000029577"/>
    </source>
</evidence>
<dbReference type="Proteomes" id="UP000029577">
    <property type="component" value="Unassembled WGS sequence"/>
</dbReference>
<feature type="transmembrane region" description="Helical" evidence="5">
    <location>
        <begin position="46"/>
        <end position="66"/>
    </location>
</feature>
<feature type="transmembrane region" description="Helical" evidence="5">
    <location>
        <begin position="376"/>
        <end position="395"/>
    </location>
</feature>
<dbReference type="PANTHER" id="PTHR37422:SF17">
    <property type="entry name" value="O-ANTIGEN LIGASE"/>
    <property type="match status" value="1"/>
</dbReference>
<name>A0A095UZG4_9GAMM</name>
<protein>
    <recommendedName>
        <fullName evidence="6">O-antigen ligase-related domain-containing protein</fullName>
    </recommendedName>
</protein>
<keyword evidence="4 5" id="KW-0472">Membrane</keyword>
<dbReference type="EMBL" id="JPKR02000005">
    <property type="protein sequence ID" value="KGD79663.1"/>
    <property type="molecule type" value="Genomic_DNA"/>
</dbReference>
<dbReference type="AlphaFoldDB" id="A0A095UZG4"/>
<dbReference type="InterPro" id="IPR007016">
    <property type="entry name" value="O-antigen_ligase-rel_domated"/>
</dbReference>
<feature type="transmembrane region" description="Helical" evidence="5">
    <location>
        <begin position="219"/>
        <end position="235"/>
    </location>
</feature>
<keyword evidence="3 5" id="KW-1133">Transmembrane helix</keyword>
<dbReference type="GO" id="GO:0016020">
    <property type="term" value="C:membrane"/>
    <property type="evidence" value="ECO:0007669"/>
    <property type="project" value="UniProtKB-SubCell"/>
</dbReference>
<evidence type="ECO:0000313" key="7">
    <source>
        <dbReference type="EMBL" id="KGD79663.1"/>
    </source>
</evidence>
<dbReference type="InterPro" id="IPR051533">
    <property type="entry name" value="WaaL-like"/>
</dbReference>
<sequence length="425" mass="47984">MNTLFTELSSRISGISGGKISHRLLPVCCFLLVCVSVIFTLVDSSLSRQCFFIAGYIALVVVCLNIRHFRHFLTSVSLMLLLLALVKVVWFLVFYGDAAIANMYNSHMQAGKRLLFVVLIMACLTKYRHFLPEKTWLLKAVFWLAFLLTSVIGVIQVARGMDRIEFHNTRATDASYMYSCISLTLAFLLLSRESLRGYVLAFAVFLSSYWLVLHTGTRSAIALHPIIFLVCLLFNSRSRYKFRIVLAAVLAMVCLMFTFKGEVTERVRSTSNDLSVYLKSEGNDATSLGTRLAMWQVGLAVFAQHPWGMSTEQRFVWMSRYVDQHGTDKSALDYAMVHLHDESIETASLQGIIGLIVLWGLYLVVLRQSIRQRNTLLLLTLLCLVGYGLTDVLLISREQTIFFGLMITLSCLYAPRGPVQGQTEE</sequence>
<dbReference type="STRING" id="642227.HA49_01435"/>
<keyword evidence="2 5" id="KW-0812">Transmembrane</keyword>
<evidence type="ECO:0000256" key="4">
    <source>
        <dbReference type="ARBA" id="ARBA00023136"/>
    </source>
</evidence>
<dbReference type="eggNOG" id="COG3307">
    <property type="taxonomic scope" value="Bacteria"/>
</dbReference>
<accession>A0A095UZG4</accession>
<evidence type="ECO:0000256" key="3">
    <source>
        <dbReference type="ARBA" id="ARBA00022989"/>
    </source>
</evidence>
<feature type="transmembrane region" description="Helical" evidence="5">
    <location>
        <begin position="197"/>
        <end position="213"/>
    </location>
</feature>
<feature type="transmembrane region" description="Helical" evidence="5">
    <location>
        <begin position="175"/>
        <end position="190"/>
    </location>
</feature>
<feature type="transmembrane region" description="Helical" evidence="5">
    <location>
        <begin position="242"/>
        <end position="259"/>
    </location>
</feature>
<evidence type="ECO:0000256" key="1">
    <source>
        <dbReference type="ARBA" id="ARBA00004141"/>
    </source>
</evidence>
<feature type="domain" description="O-antigen ligase-related" evidence="6">
    <location>
        <begin position="204"/>
        <end position="358"/>
    </location>
</feature>
<gene>
    <name evidence="7" type="ORF">HA49_01435</name>
</gene>
<dbReference type="Pfam" id="PF04932">
    <property type="entry name" value="Wzy_C"/>
    <property type="match status" value="1"/>
</dbReference>